<accession>A0A344UIT7</accession>
<dbReference type="Proteomes" id="UP000252038">
    <property type="component" value="Chromosome"/>
</dbReference>
<keyword evidence="1" id="KW-0547">Nucleotide-binding</keyword>
<evidence type="ECO:0000259" key="2">
    <source>
        <dbReference type="Pfam" id="PF01966"/>
    </source>
</evidence>
<dbReference type="SUPFAM" id="SSF52540">
    <property type="entry name" value="P-loop containing nucleoside triphosphate hydrolases"/>
    <property type="match status" value="1"/>
</dbReference>
<dbReference type="Proteomes" id="UP001462502">
    <property type="component" value="Unassembled WGS sequence"/>
</dbReference>
<organism evidence="3 5">
    <name type="scientific">Chromobacterium phragmitis</name>
    <dbReference type="NCBI Taxonomy" id="2202141"/>
    <lineage>
        <taxon>Bacteria</taxon>
        <taxon>Pseudomonadati</taxon>
        <taxon>Pseudomonadota</taxon>
        <taxon>Betaproteobacteria</taxon>
        <taxon>Neisseriales</taxon>
        <taxon>Chromobacteriaceae</taxon>
        <taxon>Chromobacterium</taxon>
    </lineage>
</organism>
<dbReference type="PANTHER" id="PTHR47545">
    <property type="entry name" value="MULTIFUNCTIONAL CCA PROTEIN"/>
    <property type="match status" value="1"/>
</dbReference>
<name>A0A344UIT7_9NEIS</name>
<dbReference type="EMBL" id="JBDXMI010000001">
    <property type="protein sequence ID" value="MEO9385488.1"/>
    <property type="molecule type" value="Genomic_DNA"/>
</dbReference>
<proteinExistence type="predicted"/>
<dbReference type="Pfam" id="PF13671">
    <property type="entry name" value="AAA_33"/>
    <property type="match status" value="1"/>
</dbReference>
<dbReference type="InterPro" id="IPR006674">
    <property type="entry name" value="HD_domain"/>
</dbReference>
<keyword evidence="3" id="KW-0378">Hydrolase</keyword>
<dbReference type="SUPFAM" id="SSF109604">
    <property type="entry name" value="HD-domain/PDEase-like"/>
    <property type="match status" value="1"/>
</dbReference>
<dbReference type="InterPro" id="IPR027417">
    <property type="entry name" value="P-loop_NTPase"/>
</dbReference>
<dbReference type="Pfam" id="PF01966">
    <property type="entry name" value="HD"/>
    <property type="match status" value="1"/>
</dbReference>
<dbReference type="InterPro" id="IPR003607">
    <property type="entry name" value="HD/PDEase_dom"/>
</dbReference>
<dbReference type="KEGG" id="chrb:DK843_13330"/>
<evidence type="ECO:0000313" key="3">
    <source>
        <dbReference type="EMBL" id="AXE35185.1"/>
    </source>
</evidence>
<dbReference type="RefSeq" id="WP_114073495.1">
    <property type="nucleotide sequence ID" value="NZ_CP029554.1"/>
</dbReference>
<dbReference type="PANTHER" id="PTHR47545:SF1">
    <property type="entry name" value="MULTIFUNCTIONAL CCA PROTEIN"/>
    <property type="match status" value="1"/>
</dbReference>
<sequence length="380" mass="42488">MTSYQDLAALTPAAGEPDWQALRLAIPALRELDATPQDPVHHAEGDVWTHTRMVCERMLELPDYRNGDAERRFVLFYAALLHDIAKPPCTVTQPDGRVTSAGHSRRGAVDARVLMWRAGVPFALRERVCRLVAAHQLPFYAIRGDRSGHDAEYLARKLSWEVSLRELAALAEADMLGRVCADQRKVLDDIELFRELAREEGCLDAPRAFADEHTRIAYFRAGGGIAPDYPFYQASGSRVVMLSGLPASGKDSWTRAEGGGLPVISYDDARAELGLKHGPRAGAAVHLAVDRAKALLRSQAPFIWNATHLSERMRKKTLDLLYAYHAEVSIIYLEHGEREIKARNSRRDSTLPNQAIDRMLSHWEVPLATEAHRVEYRPAC</sequence>
<evidence type="ECO:0000313" key="6">
    <source>
        <dbReference type="Proteomes" id="UP001462502"/>
    </source>
</evidence>
<dbReference type="Gene3D" id="1.10.3090.10">
    <property type="entry name" value="cca-adding enzyme, domain 2"/>
    <property type="match status" value="1"/>
</dbReference>
<reference evidence="4 6" key="2">
    <citation type="submission" date="2024-05" db="EMBL/GenBank/DDBJ databases">
        <authorList>
            <person name="De Oliveira J.P."/>
            <person name="Noriler S.A."/>
            <person name="De Oliveira A.G."/>
            <person name="Sipoli D.S."/>
        </authorList>
    </citation>
    <scope>NUCLEOTIDE SEQUENCE [LARGE SCALE GENOMIC DNA]</scope>
    <source>
        <strain evidence="4 6">LABIM192</strain>
    </source>
</reference>
<feature type="domain" description="HD" evidence="2">
    <location>
        <begin position="47"/>
        <end position="140"/>
    </location>
</feature>
<dbReference type="InterPro" id="IPR050124">
    <property type="entry name" value="tRNA_CCA-adding_enzyme"/>
</dbReference>
<dbReference type="GO" id="GO:0000166">
    <property type="term" value="F:nucleotide binding"/>
    <property type="evidence" value="ECO:0007669"/>
    <property type="project" value="UniProtKB-KW"/>
</dbReference>
<gene>
    <name evidence="4" type="ORF">ABI908_15425</name>
    <name evidence="3" type="ORF">DK843_13330</name>
</gene>
<evidence type="ECO:0000313" key="4">
    <source>
        <dbReference type="EMBL" id="MEO9385488.1"/>
    </source>
</evidence>
<reference evidence="3 5" key="1">
    <citation type="submission" date="2018-05" db="EMBL/GenBank/DDBJ databases">
        <title>Genome sequencing, assembly and analysis of the novel insecticidal bacterium, Chromobacterium phragmitis.</title>
        <authorList>
            <person name="Sparks M.E."/>
            <person name="Blackburn M.B."/>
            <person name="Gundersen-Rindal D.E."/>
        </authorList>
    </citation>
    <scope>NUCLEOTIDE SEQUENCE [LARGE SCALE GENOMIC DNA]</scope>
    <source>
        <strain evidence="3">IIBBL 274-1</strain>
    </source>
</reference>
<protein>
    <submittedName>
        <fullName evidence="4">AAA family ATPase</fullName>
    </submittedName>
    <submittedName>
        <fullName evidence="3">Metal-dependent phosphohydrolase</fullName>
    </submittedName>
</protein>
<evidence type="ECO:0000313" key="5">
    <source>
        <dbReference type="Proteomes" id="UP000252038"/>
    </source>
</evidence>
<dbReference type="EMBL" id="CP029554">
    <property type="protein sequence ID" value="AXE35185.1"/>
    <property type="molecule type" value="Genomic_DNA"/>
</dbReference>
<dbReference type="Gene3D" id="3.40.50.300">
    <property type="entry name" value="P-loop containing nucleotide triphosphate hydrolases"/>
    <property type="match status" value="1"/>
</dbReference>
<evidence type="ECO:0000256" key="1">
    <source>
        <dbReference type="ARBA" id="ARBA00022741"/>
    </source>
</evidence>
<dbReference type="CDD" id="cd00077">
    <property type="entry name" value="HDc"/>
    <property type="match status" value="1"/>
</dbReference>
<keyword evidence="6" id="KW-1185">Reference proteome</keyword>
<dbReference type="AlphaFoldDB" id="A0A344UIT7"/>
<dbReference type="GO" id="GO:0016787">
    <property type="term" value="F:hydrolase activity"/>
    <property type="evidence" value="ECO:0007669"/>
    <property type="project" value="UniProtKB-KW"/>
</dbReference>